<feature type="region of interest" description="Disordered" evidence="1">
    <location>
        <begin position="1"/>
        <end position="89"/>
    </location>
</feature>
<dbReference type="GeneID" id="34608327"/>
<dbReference type="EMBL" id="KV878356">
    <property type="protein sequence ID" value="OJJ42867.1"/>
    <property type="molecule type" value="Genomic_DNA"/>
</dbReference>
<keyword evidence="3" id="KW-1185">Reference proteome</keyword>
<feature type="compositionally biased region" description="Low complexity" evidence="1">
    <location>
        <begin position="68"/>
        <end position="89"/>
    </location>
</feature>
<feature type="compositionally biased region" description="Low complexity" evidence="1">
    <location>
        <begin position="1"/>
        <end position="16"/>
    </location>
</feature>
<dbReference type="OrthoDB" id="4526955at2759"/>
<evidence type="ECO:0000313" key="2">
    <source>
        <dbReference type="EMBL" id="OJJ42867.1"/>
    </source>
</evidence>
<protein>
    <submittedName>
        <fullName evidence="2">Uncharacterized protein</fullName>
    </submittedName>
</protein>
<evidence type="ECO:0000313" key="3">
    <source>
        <dbReference type="Proteomes" id="UP000184188"/>
    </source>
</evidence>
<organism evidence="2 3">
    <name type="scientific">Penicilliopsis zonata CBS 506.65</name>
    <dbReference type="NCBI Taxonomy" id="1073090"/>
    <lineage>
        <taxon>Eukaryota</taxon>
        <taxon>Fungi</taxon>
        <taxon>Dikarya</taxon>
        <taxon>Ascomycota</taxon>
        <taxon>Pezizomycotina</taxon>
        <taxon>Eurotiomycetes</taxon>
        <taxon>Eurotiomycetidae</taxon>
        <taxon>Eurotiales</taxon>
        <taxon>Aspergillaceae</taxon>
        <taxon>Penicilliopsis</taxon>
    </lineage>
</organism>
<feature type="compositionally biased region" description="Polar residues" evidence="1">
    <location>
        <begin position="52"/>
        <end position="67"/>
    </location>
</feature>
<gene>
    <name evidence="2" type="ORF">ASPZODRAFT_1278953</name>
</gene>
<dbReference type="RefSeq" id="XP_022577377.1">
    <property type="nucleotide sequence ID" value="XM_022721862.1"/>
</dbReference>
<sequence>MHSHSPLLMSPSHSPSSPRPSPPPSLPHARSSTKSPAFHLGTLPRFHPAVYQSASTSTATTINPVNKQQQQQQPPSSPRQSRQLVAPAAATYRTSATSYREWVESITLPRTPSGPRSLSPSAPRLDPLRSPGPVTPLALEEAGNYLAAGDHSSSGILRGSTSTPGAAGHHYLSNAPSPDVVEMLIVREKDRARQQQQPHVRKTSRGQYGW</sequence>
<dbReference type="VEuPathDB" id="FungiDB:ASPZODRAFT_1278953"/>
<feature type="compositionally biased region" description="Polar residues" evidence="1">
    <location>
        <begin position="108"/>
        <end position="120"/>
    </location>
</feature>
<dbReference type="Proteomes" id="UP000184188">
    <property type="component" value="Unassembled WGS sequence"/>
</dbReference>
<accession>A0A1L9S6R2</accession>
<feature type="region of interest" description="Disordered" evidence="1">
    <location>
        <begin position="148"/>
        <end position="210"/>
    </location>
</feature>
<evidence type="ECO:0000256" key="1">
    <source>
        <dbReference type="SAM" id="MobiDB-lite"/>
    </source>
</evidence>
<dbReference type="AlphaFoldDB" id="A0A1L9S6R2"/>
<feature type="compositionally biased region" description="Polar residues" evidence="1">
    <location>
        <begin position="151"/>
        <end position="164"/>
    </location>
</feature>
<feature type="region of interest" description="Disordered" evidence="1">
    <location>
        <begin position="106"/>
        <end position="136"/>
    </location>
</feature>
<proteinExistence type="predicted"/>
<feature type="compositionally biased region" description="Pro residues" evidence="1">
    <location>
        <begin position="17"/>
        <end position="26"/>
    </location>
</feature>
<name>A0A1L9S6R2_9EURO</name>
<reference evidence="3" key="1">
    <citation type="journal article" date="2017" name="Genome Biol.">
        <title>Comparative genomics reveals high biological diversity and specific adaptations in the industrially and medically important fungal genus Aspergillus.</title>
        <authorList>
            <person name="de Vries R.P."/>
            <person name="Riley R."/>
            <person name="Wiebenga A."/>
            <person name="Aguilar-Osorio G."/>
            <person name="Amillis S."/>
            <person name="Uchima C.A."/>
            <person name="Anderluh G."/>
            <person name="Asadollahi M."/>
            <person name="Askin M."/>
            <person name="Barry K."/>
            <person name="Battaglia E."/>
            <person name="Bayram O."/>
            <person name="Benocci T."/>
            <person name="Braus-Stromeyer S.A."/>
            <person name="Caldana C."/>
            <person name="Canovas D."/>
            <person name="Cerqueira G.C."/>
            <person name="Chen F."/>
            <person name="Chen W."/>
            <person name="Choi C."/>
            <person name="Clum A."/>
            <person name="Dos Santos R.A."/>
            <person name="Damasio A.R."/>
            <person name="Diallinas G."/>
            <person name="Emri T."/>
            <person name="Fekete E."/>
            <person name="Flipphi M."/>
            <person name="Freyberg S."/>
            <person name="Gallo A."/>
            <person name="Gournas C."/>
            <person name="Habgood R."/>
            <person name="Hainaut M."/>
            <person name="Harispe M.L."/>
            <person name="Henrissat B."/>
            <person name="Hilden K.S."/>
            <person name="Hope R."/>
            <person name="Hossain A."/>
            <person name="Karabika E."/>
            <person name="Karaffa L."/>
            <person name="Karanyi Z."/>
            <person name="Krasevec N."/>
            <person name="Kuo A."/>
            <person name="Kusch H."/>
            <person name="LaButti K."/>
            <person name="Lagendijk E.L."/>
            <person name="Lapidus A."/>
            <person name="Levasseur A."/>
            <person name="Lindquist E."/>
            <person name="Lipzen A."/>
            <person name="Logrieco A.F."/>
            <person name="MacCabe A."/>
            <person name="Maekelae M.R."/>
            <person name="Malavazi I."/>
            <person name="Melin P."/>
            <person name="Meyer V."/>
            <person name="Mielnichuk N."/>
            <person name="Miskei M."/>
            <person name="Molnar A.P."/>
            <person name="Mule G."/>
            <person name="Ngan C.Y."/>
            <person name="Orejas M."/>
            <person name="Orosz E."/>
            <person name="Ouedraogo J.P."/>
            <person name="Overkamp K.M."/>
            <person name="Park H.-S."/>
            <person name="Perrone G."/>
            <person name="Piumi F."/>
            <person name="Punt P.J."/>
            <person name="Ram A.F."/>
            <person name="Ramon A."/>
            <person name="Rauscher S."/>
            <person name="Record E."/>
            <person name="Riano-Pachon D.M."/>
            <person name="Robert V."/>
            <person name="Roehrig J."/>
            <person name="Ruller R."/>
            <person name="Salamov A."/>
            <person name="Salih N.S."/>
            <person name="Samson R.A."/>
            <person name="Sandor E."/>
            <person name="Sanguinetti M."/>
            <person name="Schuetze T."/>
            <person name="Sepcic K."/>
            <person name="Shelest E."/>
            <person name="Sherlock G."/>
            <person name="Sophianopoulou V."/>
            <person name="Squina F.M."/>
            <person name="Sun H."/>
            <person name="Susca A."/>
            <person name="Todd R.B."/>
            <person name="Tsang A."/>
            <person name="Unkles S.E."/>
            <person name="van de Wiele N."/>
            <person name="van Rossen-Uffink D."/>
            <person name="Oliveira J.V."/>
            <person name="Vesth T.C."/>
            <person name="Visser J."/>
            <person name="Yu J.-H."/>
            <person name="Zhou M."/>
            <person name="Andersen M.R."/>
            <person name="Archer D.B."/>
            <person name="Baker S.E."/>
            <person name="Benoit I."/>
            <person name="Brakhage A.A."/>
            <person name="Braus G.H."/>
            <person name="Fischer R."/>
            <person name="Frisvad J.C."/>
            <person name="Goldman G.H."/>
            <person name="Houbraken J."/>
            <person name="Oakley B."/>
            <person name="Pocsi I."/>
            <person name="Scazzocchio C."/>
            <person name="Seiboth B."/>
            <person name="vanKuyk P.A."/>
            <person name="Wortman J."/>
            <person name="Dyer P.S."/>
            <person name="Grigoriev I.V."/>
        </authorList>
    </citation>
    <scope>NUCLEOTIDE SEQUENCE [LARGE SCALE GENOMIC DNA]</scope>
    <source>
        <strain evidence="3">CBS 506.65</strain>
    </source>
</reference>